<dbReference type="EMBL" id="LN714483">
    <property type="protein sequence ID" value="CEL67234.1"/>
    <property type="molecule type" value="Genomic_DNA"/>
</dbReference>
<evidence type="ECO:0000313" key="6">
    <source>
        <dbReference type="EMBL" id="CBZ53245.1"/>
    </source>
</evidence>
<feature type="region of interest" description="Disordered" evidence="4">
    <location>
        <begin position="531"/>
        <end position="562"/>
    </location>
</feature>
<dbReference type="InterPro" id="IPR001781">
    <property type="entry name" value="Znf_LIM"/>
</dbReference>
<dbReference type="Proteomes" id="UP000007494">
    <property type="component" value="Chromosome VIII"/>
</dbReference>
<dbReference type="Pfam" id="PF12315">
    <property type="entry name" value="DA1-like"/>
    <property type="match status" value="1"/>
</dbReference>
<dbReference type="GO" id="GO:0046872">
    <property type="term" value="F:metal ion binding"/>
    <property type="evidence" value="ECO:0007669"/>
    <property type="project" value="UniProtKB-KW"/>
</dbReference>
<feature type="compositionally biased region" description="Basic and acidic residues" evidence="4">
    <location>
        <begin position="531"/>
        <end position="543"/>
    </location>
</feature>
<dbReference type="CDD" id="cd08368">
    <property type="entry name" value="LIM"/>
    <property type="match status" value="1"/>
</dbReference>
<dbReference type="AlphaFoldDB" id="F0VHN4"/>
<sequence length="970" mass="103868">MQGQRRGPLTGVTARGHAAHTASSHSKLRGPKDENADKEASKTTCAACGRYIESGQRFIELSVTLPNASASNHAASQQRQARESRGSGTKSSSSRGITVKAHFHLSCLRCTECGKSLPNPAGDATTSSDNPIVLCSESAIEALTGTQTGPTSNDRSLQSESAAVKRASLQRNPAARGALLQYFVAHAKCKERPCAVCHRPISLNEPKVALPIDILGEGEKGDETKHNRQSRSRVEKGSGKSGGVRRFPSGSTTDEATAYQHVACTRCSSCGKGFDPDNNSKHLIIFDQQRHPYHPECLACCCCHRPLIGTYEVHEFFGKPDTCEMLLYGSSELPLPAGLPAAVAGGWPTGSFGVERGQNTKLNYGAAPVKDSGNRVTAKYGGLCCSWCSLRVPRCVCCERRCAVYTNENNEQVLPRVISQTAIAAAKMAADISLGKKLPPTFGQAERAADSVTQRAAGVTAGSTASTDLLGEVKGVVCGQCASLPKVTTEPELRATSSWLQRVFCQAGIAFSHDMIQLQKLIRTINEEEVKKKGRRNKDEDAQRAGSVAASKMPTRKVTPSHMGTAVLQKKIGSSASGVVTWIDDLGVPIELVDFSALNSEVPPSSGRRWMSRTSSNLAASTMKPGMRRNVTAVHGSPARGSSMANRRLPSSTPGSVPGRSINAADIPFARILFGRCHVQVLTMKVAGAVAAQFDEEVKARSRLSAAGLAARNAGRSGVSQVLSGVERRETEVASSASDRSDMKIRRQSTLVGQHVLDVAAAYAAALDGDMQSPGNPAERGKRVQKEQMNDSDRSRPGHDAVVAAGALLRDGSFAGGLLRTKSGIHTQGLSVLLVERICVVGSVPRVMVVQHMGHEWLHAYLACKQKTIKDTAVEEGACNVAATEALLRFGAELHLKIQQENEDNTPVSERTKGSDLSGSQYEMLILRFRIWKMKQSKDPVYGAGYRTCLNVVSSGNLSFADFVRWLLKK</sequence>
<dbReference type="PROSITE" id="PS50023">
    <property type="entry name" value="LIM_DOMAIN_2"/>
    <property type="match status" value="1"/>
</dbReference>
<organism evidence="6 8">
    <name type="scientific">Neospora caninum (strain Liverpool)</name>
    <dbReference type="NCBI Taxonomy" id="572307"/>
    <lineage>
        <taxon>Eukaryota</taxon>
        <taxon>Sar</taxon>
        <taxon>Alveolata</taxon>
        <taxon>Apicomplexa</taxon>
        <taxon>Conoidasida</taxon>
        <taxon>Coccidia</taxon>
        <taxon>Eucoccidiorida</taxon>
        <taxon>Eimeriorina</taxon>
        <taxon>Sarcocystidae</taxon>
        <taxon>Neospora</taxon>
    </lineage>
</organism>
<dbReference type="eggNOG" id="ENOG502QZU9">
    <property type="taxonomic scope" value="Eukaryota"/>
</dbReference>
<evidence type="ECO:0000256" key="4">
    <source>
        <dbReference type="SAM" id="MobiDB-lite"/>
    </source>
</evidence>
<feature type="compositionally biased region" description="Basic and acidic residues" evidence="4">
    <location>
        <begin position="779"/>
        <end position="798"/>
    </location>
</feature>
<name>F0VHN4_NEOCL</name>
<keyword evidence="8" id="KW-1185">Reference proteome</keyword>
<keyword evidence="3" id="KW-0440">LIM domain</keyword>
<feature type="region of interest" description="Disordered" evidence="4">
    <location>
        <begin position="1"/>
        <end position="39"/>
    </location>
</feature>
<evidence type="ECO:0000256" key="3">
    <source>
        <dbReference type="PROSITE-ProRule" id="PRU00125"/>
    </source>
</evidence>
<dbReference type="OMA" id="YEVHEFF"/>
<feature type="domain" description="LIM zinc-binding" evidence="5">
    <location>
        <begin position="265"/>
        <end position="334"/>
    </location>
</feature>
<reference evidence="6" key="2">
    <citation type="submission" date="2011-03" db="EMBL/GenBank/DDBJ databases">
        <title>Comparative genomics and transcriptomics of Neospora caninum and Toxoplasma gondii.</title>
        <authorList>
            <person name="Reid A.J."/>
            <person name="Sohal A."/>
            <person name="Harris D."/>
            <person name="Quail M."/>
            <person name="Sanders M."/>
            <person name="Berriman M."/>
            <person name="Wastling J.M."/>
            <person name="Pain A."/>
        </authorList>
    </citation>
    <scope>NUCLEOTIDE SEQUENCE</scope>
    <source>
        <strain evidence="6">Liverpool</strain>
    </source>
</reference>
<dbReference type="RefSeq" id="XP_003883277.1">
    <property type="nucleotide sequence ID" value="XM_003883228.1"/>
</dbReference>
<dbReference type="VEuPathDB" id="ToxoDB:NCLIV_030320"/>
<dbReference type="Gene3D" id="2.10.110.10">
    <property type="entry name" value="Cysteine Rich Protein"/>
    <property type="match status" value="1"/>
</dbReference>
<feature type="compositionally biased region" description="Basic and acidic residues" evidence="4">
    <location>
        <begin position="217"/>
        <end position="238"/>
    </location>
</feature>
<reference evidence="8" key="3">
    <citation type="journal article" date="2012" name="PLoS Pathog.">
        <title>Comparative genomics of the apicomplexan parasites Toxoplasma gondii and Neospora caninum: Coccidia differing in host range and transmission strategy.</title>
        <authorList>
            <person name="Reid A.J."/>
            <person name="Vermont S.J."/>
            <person name="Cotton J.A."/>
            <person name="Harris D."/>
            <person name="Hill-Cawthorne G.A."/>
            <person name="Konen-Waisman S."/>
            <person name="Latham S.M."/>
            <person name="Mourier T."/>
            <person name="Norton R."/>
            <person name="Quail M.A."/>
            <person name="Sanders M."/>
            <person name="Shanmugam D."/>
            <person name="Sohal A."/>
            <person name="Wasmuth J.D."/>
            <person name="Brunk B."/>
            <person name="Grigg M.E."/>
            <person name="Howard J.C."/>
            <person name="Parkinson J."/>
            <person name="Roos D.S."/>
            <person name="Trees A.J."/>
            <person name="Berriman M."/>
            <person name="Pain A."/>
            <person name="Wastling J.M."/>
        </authorList>
    </citation>
    <scope>NUCLEOTIDE SEQUENCE [LARGE SCALE GENOMIC DNA]</scope>
    <source>
        <strain evidence="8">Liverpool</strain>
    </source>
</reference>
<feature type="region of interest" description="Disordered" evidence="4">
    <location>
        <begin position="216"/>
        <end position="253"/>
    </location>
</feature>
<dbReference type="InterPro" id="IPR022087">
    <property type="entry name" value="DA1-like_dom"/>
</dbReference>
<dbReference type="EMBL" id="FR823390">
    <property type="protein sequence ID" value="CBZ53245.1"/>
    <property type="molecule type" value="Genomic_DNA"/>
</dbReference>
<dbReference type="GeneID" id="13443604"/>
<feature type="compositionally biased region" description="Low complexity" evidence="4">
    <location>
        <begin position="86"/>
        <end position="95"/>
    </location>
</feature>
<reference evidence="7" key="4">
    <citation type="journal article" date="2015" name="PLoS ONE">
        <title>Comprehensive Evaluation of Toxoplasma gondii VEG and Neospora caninum LIV Genomes with Tachyzoite Stage Transcriptome and Proteome Defines Novel Transcript Features.</title>
        <authorList>
            <person name="Ramaprasad A."/>
            <person name="Mourier T."/>
            <person name="Naeem R."/>
            <person name="Malas T.B."/>
            <person name="Moussa E."/>
            <person name="Panigrahi A."/>
            <person name="Vermont S.J."/>
            <person name="Otto T.D."/>
            <person name="Wastling J."/>
            <person name="Pain A."/>
        </authorList>
    </citation>
    <scope>NUCLEOTIDE SEQUENCE</scope>
    <source>
        <strain evidence="7">Liverpool</strain>
    </source>
</reference>
<proteinExistence type="predicted"/>
<feature type="region of interest" description="Disordered" evidence="4">
    <location>
        <begin position="770"/>
        <end position="798"/>
    </location>
</feature>
<evidence type="ECO:0000313" key="7">
    <source>
        <dbReference type="EMBL" id="CEL67234.1"/>
    </source>
</evidence>
<reference evidence="6" key="1">
    <citation type="submission" date="2011-02" db="EMBL/GenBank/DDBJ databases">
        <authorList>
            <person name="Aslett M."/>
        </authorList>
    </citation>
    <scope>NUCLEOTIDE SEQUENCE</scope>
    <source>
        <strain evidence="6">Liverpool</strain>
    </source>
</reference>
<keyword evidence="1 3" id="KW-0479">Metal-binding</keyword>
<evidence type="ECO:0000256" key="2">
    <source>
        <dbReference type="ARBA" id="ARBA00022833"/>
    </source>
</evidence>
<dbReference type="OrthoDB" id="330451at2759"/>
<feature type="compositionally biased region" description="Basic and acidic residues" evidence="4">
    <location>
        <begin position="30"/>
        <end position="39"/>
    </location>
</feature>
<protein>
    <recommendedName>
        <fullName evidence="5">LIM zinc-binding domain-containing protein</fullName>
    </recommendedName>
</protein>
<evidence type="ECO:0000313" key="8">
    <source>
        <dbReference type="Proteomes" id="UP000007494"/>
    </source>
</evidence>
<dbReference type="InParanoid" id="F0VHN4"/>
<gene>
    <name evidence="7" type="ORF">BN1204_030320</name>
    <name evidence="6" type="ORF">NCLIV_030320</name>
</gene>
<evidence type="ECO:0000259" key="5">
    <source>
        <dbReference type="PROSITE" id="PS50023"/>
    </source>
</evidence>
<feature type="compositionally biased region" description="Low complexity" evidence="4">
    <location>
        <begin position="70"/>
        <end position="79"/>
    </location>
</feature>
<feature type="region of interest" description="Disordered" evidence="4">
    <location>
        <begin position="634"/>
        <end position="660"/>
    </location>
</feature>
<feature type="compositionally biased region" description="Polar residues" evidence="4">
    <location>
        <begin position="643"/>
        <end position="655"/>
    </location>
</feature>
<evidence type="ECO:0000256" key="1">
    <source>
        <dbReference type="ARBA" id="ARBA00022723"/>
    </source>
</evidence>
<keyword evidence="2 3" id="KW-0862">Zinc</keyword>
<accession>F0VHN4</accession>
<feature type="region of interest" description="Disordered" evidence="4">
    <location>
        <begin position="70"/>
        <end position="95"/>
    </location>
</feature>